<evidence type="ECO:0000256" key="12">
    <source>
        <dbReference type="ARBA" id="ARBA00023012"/>
    </source>
</evidence>
<feature type="transmembrane region" description="Helical" evidence="14">
    <location>
        <begin position="60"/>
        <end position="79"/>
    </location>
</feature>
<dbReference type="RefSeq" id="WP_185673285.1">
    <property type="nucleotide sequence ID" value="NZ_JACJVP010000076.1"/>
</dbReference>
<evidence type="ECO:0000256" key="5">
    <source>
        <dbReference type="ARBA" id="ARBA00022553"/>
    </source>
</evidence>
<dbReference type="Pfam" id="PF02518">
    <property type="entry name" value="HATPase_c"/>
    <property type="match status" value="1"/>
</dbReference>
<keyword evidence="11 14" id="KW-1133">Transmembrane helix</keyword>
<dbReference type="InterPro" id="IPR005467">
    <property type="entry name" value="His_kinase_dom"/>
</dbReference>
<evidence type="ECO:0000256" key="13">
    <source>
        <dbReference type="ARBA" id="ARBA00023136"/>
    </source>
</evidence>
<dbReference type="SMART" id="SM00388">
    <property type="entry name" value="HisKA"/>
    <property type="match status" value="1"/>
</dbReference>
<evidence type="ECO:0000256" key="7">
    <source>
        <dbReference type="ARBA" id="ARBA00022692"/>
    </source>
</evidence>
<accession>A0A7X0VIP4</accession>
<evidence type="ECO:0000256" key="6">
    <source>
        <dbReference type="ARBA" id="ARBA00022679"/>
    </source>
</evidence>
<dbReference type="Pfam" id="PF00672">
    <property type="entry name" value="HAMP"/>
    <property type="match status" value="1"/>
</dbReference>
<keyword evidence="18" id="KW-1185">Reference proteome</keyword>
<organism evidence="17 18">
    <name type="scientific">Cohnella nanjingensis</name>
    <dbReference type="NCBI Taxonomy" id="1387779"/>
    <lineage>
        <taxon>Bacteria</taxon>
        <taxon>Bacillati</taxon>
        <taxon>Bacillota</taxon>
        <taxon>Bacilli</taxon>
        <taxon>Bacillales</taxon>
        <taxon>Paenibacillaceae</taxon>
        <taxon>Cohnella</taxon>
    </lineage>
</organism>
<dbReference type="GO" id="GO:0005524">
    <property type="term" value="F:ATP binding"/>
    <property type="evidence" value="ECO:0007669"/>
    <property type="project" value="UniProtKB-KW"/>
</dbReference>
<dbReference type="CDD" id="cd06225">
    <property type="entry name" value="HAMP"/>
    <property type="match status" value="1"/>
</dbReference>
<evidence type="ECO:0000256" key="8">
    <source>
        <dbReference type="ARBA" id="ARBA00022741"/>
    </source>
</evidence>
<keyword evidence="5" id="KW-0597">Phosphoprotein</keyword>
<dbReference type="SMART" id="SM00387">
    <property type="entry name" value="HATPase_c"/>
    <property type="match status" value="1"/>
</dbReference>
<protein>
    <recommendedName>
        <fullName evidence="3">histidine kinase</fullName>
        <ecNumber evidence="3">2.7.13.3</ecNumber>
    </recommendedName>
</protein>
<dbReference type="InterPro" id="IPR003660">
    <property type="entry name" value="HAMP_dom"/>
</dbReference>
<dbReference type="Gene3D" id="1.10.287.130">
    <property type="match status" value="1"/>
</dbReference>
<comment type="caution">
    <text evidence="17">The sequence shown here is derived from an EMBL/GenBank/DDBJ whole genome shotgun (WGS) entry which is preliminary data.</text>
</comment>
<dbReference type="SUPFAM" id="SSF158472">
    <property type="entry name" value="HAMP domain-like"/>
    <property type="match status" value="1"/>
</dbReference>
<evidence type="ECO:0000256" key="4">
    <source>
        <dbReference type="ARBA" id="ARBA00022475"/>
    </source>
</evidence>
<dbReference type="Gene3D" id="6.10.340.10">
    <property type="match status" value="1"/>
</dbReference>
<feature type="transmembrane region" description="Helical" evidence="14">
    <location>
        <begin position="13"/>
        <end position="39"/>
    </location>
</feature>
<keyword evidence="7 14" id="KW-0812">Transmembrane</keyword>
<keyword evidence="12" id="KW-0902">Two-component regulatory system</keyword>
<dbReference type="AlphaFoldDB" id="A0A7X0VIP4"/>
<keyword evidence="6" id="KW-0808">Transferase</keyword>
<evidence type="ECO:0000259" key="16">
    <source>
        <dbReference type="PROSITE" id="PS50885"/>
    </source>
</evidence>
<evidence type="ECO:0000256" key="14">
    <source>
        <dbReference type="SAM" id="Phobius"/>
    </source>
</evidence>
<dbReference type="PRINTS" id="PR00344">
    <property type="entry name" value="BCTRLSENSOR"/>
</dbReference>
<dbReference type="InterPro" id="IPR050398">
    <property type="entry name" value="HssS/ArlS-like"/>
</dbReference>
<dbReference type="InterPro" id="IPR004358">
    <property type="entry name" value="Sig_transdc_His_kin-like_C"/>
</dbReference>
<comment type="catalytic activity">
    <reaction evidence="1">
        <text>ATP + protein L-histidine = ADP + protein N-phospho-L-histidine.</text>
        <dbReference type="EC" id="2.7.13.3"/>
    </reaction>
</comment>
<evidence type="ECO:0000256" key="3">
    <source>
        <dbReference type="ARBA" id="ARBA00012438"/>
    </source>
</evidence>
<keyword evidence="9 17" id="KW-0418">Kinase</keyword>
<dbReference type="GO" id="GO:0000155">
    <property type="term" value="F:phosphorelay sensor kinase activity"/>
    <property type="evidence" value="ECO:0007669"/>
    <property type="project" value="InterPro"/>
</dbReference>
<evidence type="ECO:0000259" key="15">
    <source>
        <dbReference type="PROSITE" id="PS50109"/>
    </source>
</evidence>
<dbReference type="SUPFAM" id="SSF55874">
    <property type="entry name" value="ATPase domain of HSP90 chaperone/DNA topoisomerase II/histidine kinase"/>
    <property type="match status" value="1"/>
</dbReference>
<dbReference type="InterPro" id="IPR003594">
    <property type="entry name" value="HATPase_dom"/>
</dbReference>
<evidence type="ECO:0000256" key="9">
    <source>
        <dbReference type="ARBA" id="ARBA00022777"/>
    </source>
</evidence>
<dbReference type="InterPro" id="IPR036890">
    <property type="entry name" value="HATPase_C_sf"/>
</dbReference>
<dbReference type="EC" id="2.7.13.3" evidence="3"/>
<dbReference type="CDD" id="cd00082">
    <property type="entry name" value="HisKA"/>
    <property type="match status" value="1"/>
</dbReference>
<feature type="domain" description="HAMP" evidence="16">
    <location>
        <begin position="79"/>
        <end position="131"/>
    </location>
</feature>
<name>A0A7X0VIP4_9BACL</name>
<evidence type="ECO:0000313" key="17">
    <source>
        <dbReference type="EMBL" id="MBB6675430.1"/>
    </source>
</evidence>
<reference evidence="17 18" key="1">
    <citation type="submission" date="2020-08" db="EMBL/GenBank/DDBJ databases">
        <title>Cohnella phylogeny.</title>
        <authorList>
            <person name="Dunlap C."/>
        </authorList>
    </citation>
    <scope>NUCLEOTIDE SEQUENCE [LARGE SCALE GENOMIC DNA]</scope>
    <source>
        <strain evidence="17 18">DSM 28246</strain>
    </source>
</reference>
<dbReference type="PANTHER" id="PTHR45528:SF1">
    <property type="entry name" value="SENSOR HISTIDINE KINASE CPXA"/>
    <property type="match status" value="1"/>
</dbReference>
<keyword evidence="8" id="KW-0547">Nucleotide-binding</keyword>
<sequence>MTPNYAGRMLWRLIWQMVLSVVLGMITMAFAIFVVTYLTNYSTTFRRMLYLIVDLFGQTGLYYTGSFFFAIVFMCLLSWPRFRYLHTILNAVGHISQGNFDARVPIRGDNELRVLATHTNRFVERLNHSMAEERKAEQTKNELITNVSHDLRTPLTSILGYLGLAEQDRYRDEIELRHYISIAYQKSQRMHVLINDLFEYTRTRHAAQTLKLSAINLTEMMKQLLEHQRVMLTEAGMEGHLRAPDAEVTVMGDPAKLVRVFENLLINAVAYGKDGGKVDIAVYRYPNEAVVEVTNYGEPIPSTDLPYIFDRFYRVDKSRTEHSGGSGLGLAISKSLVEMHGGTIAAESDALRTAFRVALPLKPKNNPA</sequence>
<dbReference type="Proteomes" id="UP000547209">
    <property type="component" value="Unassembled WGS sequence"/>
</dbReference>
<dbReference type="InterPro" id="IPR036097">
    <property type="entry name" value="HisK_dim/P_sf"/>
</dbReference>
<dbReference type="Gene3D" id="3.30.565.10">
    <property type="entry name" value="Histidine kinase-like ATPase, C-terminal domain"/>
    <property type="match status" value="1"/>
</dbReference>
<gene>
    <name evidence="17" type="ORF">H7C19_32705</name>
</gene>
<keyword evidence="13 14" id="KW-0472">Membrane</keyword>
<keyword evidence="10" id="KW-0067">ATP-binding</keyword>
<dbReference type="CDD" id="cd00075">
    <property type="entry name" value="HATPase"/>
    <property type="match status" value="1"/>
</dbReference>
<proteinExistence type="predicted"/>
<dbReference type="PROSITE" id="PS50109">
    <property type="entry name" value="HIS_KIN"/>
    <property type="match status" value="1"/>
</dbReference>
<dbReference type="SMART" id="SM00304">
    <property type="entry name" value="HAMP"/>
    <property type="match status" value="1"/>
</dbReference>
<dbReference type="FunFam" id="1.10.287.130:FF:000008">
    <property type="entry name" value="Two-component sensor histidine kinase"/>
    <property type="match status" value="1"/>
</dbReference>
<evidence type="ECO:0000313" key="18">
    <source>
        <dbReference type="Proteomes" id="UP000547209"/>
    </source>
</evidence>
<evidence type="ECO:0000256" key="1">
    <source>
        <dbReference type="ARBA" id="ARBA00000085"/>
    </source>
</evidence>
<dbReference type="GO" id="GO:0005886">
    <property type="term" value="C:plasma membrane"/>
    <property type="evidence" value="ECO:0007669"/>
    <property type="project" value="UniProtKB-SubCell"/>
</dbReference>
<dbReference type="PANTHER" id="PTHR45528">
    <property type="entry name" value="SENSOR HISTIDINE KINASE CPXA"/>
    <property type="match status" value="1"/>
</dbReference>
<keyword evidence="4" id="KW-1003">Cell membrane</keyword>
<evidence type="ECO:0000256" key="11">
    <source>
        <dbReference type="ARBA" id="ARBA00022989"/>
    </source>
</evidence>
<dbReference type="SUPFAM" id="SSF47384">
    <property type="entry name" value="Homodimeric domain of signal transducing histidine kinase"/>
    <property type="match status" value="1"/>
</dbReference>
<evidence type="ECO:0000256" key="2">
    <source>
        <dbReference type="ARBA" id="ARBA00004651"/>
    </source>
</evidence>
<dbReference type="Pfam" id="PF00512">
    <property type="entry name" value="HisKA"/>
    <property type="match status" value="1"/>
</dbReference>
<evidence type="ECO:0000256" key="10">
    <source>
        <dbReference type="ARBA" id="ARBA00022840"/>
    </source>
</evidence>
<dbReference type="EMBL" id="JACJVP010000076">
    <property type="protein sequence ID" value="MBB6675430.1"/>
    <property type="molecule type" value="Genomic_DNA"/>
</dbReference>
<dbReference type="FunFam" id="3.30.565.10:FF:000013">
    <property type="entry name" value="Two-component sensor histidine kinase"/>
    <property type="match status" value="1"/>
</dbReference>
<comment type="subcellular location">
    <subcellularLocation>
        <location evidence="2">Cell membrane</location>
        <topology evidence="2">Multi-pass membrane protein</topology>
    </subcellularLocation>
</comment>
<dbReference type="PROSITE" id="PS50885">
    <property type="entry name" value="HAMP"/>
    <property type="match status" value="1"/>
</dbReference>
<dbReference type="InterPro" id="IPR003661">
    <property type="entry name" value="HisK_dim/P_dom"/>
</dbReference>
<feature type="domain" description="Histidine kinase" evidence="15">
    <location>
        <begin position="146"/>
        <end position="363"/>
    </location>
</feature>